<dbReference type="InterPro" id="IPR001932">
    <property type="entry name" value="PPM-type_phosphatase-like_dom"/>
</dbReference>
<evidence type="ECO:0000256" key="1">
    <source>
        <dbReference type="ARBA" id="ARBA00022801"/>
    </source>
</evidence>
<dbReference type="SUPFAM" id="SSF49879">
    <property type="entry name" value="SMAD/FHA domain"/>
    <property type="match status" value="1"/>
</dbReference>
<dbReference type="CDD" id="cd00060">
    <property type="entry name" value="FHA"/>
    <property type="match status" value="1"/>
</dbReference>
<protein>
    <submittedName>
        <fullName evidence="2">Phosphoserine phosphatase RsbU</fullName>
        <ecNumber evidence="2">3.1.3.3</ecNumber>
    </submittedName>
</protein>
<dbReference type="Pfam" id="PF00498">
    <property type="entry name" value="FHA"/>
    <property type="match status" value="1"/>
</dbReference>
<dbReference type="GO" id="GO:0016791">
    <property type="term" value="F:phosphatase activity"/>
    <property type="evidence" value="ECO:0007669"/>
    <property type="project" value="TreeGrafter"/>
</dbReference>
<proteinExistence type="predicted"/>
<sequence length="611" mass="67786">MGTLDLSSVSDEGSESRTGLLLRPIQHTSSISAESGTAVAILQILKGKVPEQIIELSGERVIMGRHPNCEIVLDNVAVSRYHAQILESHGFYYLEDLHSRNGTLLNGTVIEGRTELHENDTISICDIQMQFLVEYEPSPEFLDSAIQQTLEVSNQSLQENQQLALDEEPAEGVLDGSSIISQLDLNTSSQLRISVKPEVKLHAVLEISQILSRALKLDEVLPRILDGLFKIFAQADQGFIMLQSPERKKLIVKATKARRREDEDSIRISTTIVRQAIMSGSAILSADAVEDDRFKMSESITSLRIRSMMCVPLMSQGGDVLGVIQIATRDIGQQFNKDDLDVMVAIAQQASLAVENAKLHEDLVKQRDIERDLEFAHQIQLGLLPHNRPKYKEYEFYDYYESAQSVGGDYFDYIELPGGKLAVTLGDVAGKGVPAAILMARLYASARYHILSRNTADKALAELNAEIASSGVGLRFITFILAVLDPKKHTVSIVNAGHMAPLLRIAGKGTVKPVAQEKSGMPLGVMRTQSFHVETITLEKGDTLLMYTDGVTEAMDHKNRLYHKDRLVKYLKSGPEEVEPLVKGLLSDVESFRNDSLQKDDMCVVCFRRKK</sequence>
<dbReference type="AlphaFoldDB" id="A0A517QAC9"/>
<dbReference type="InterPro" id="IPR008984">
    <property type="entry name" value="SMAD_FHA_dom_sf"/>
</dbReference>
<gene>
    <name evidence="2" type="primary">rsbU_7</name>
    <name evidence="2" type="ORF">Enr10x_39330</name>
</gene>
<dbReference type="SMART" id="SM00065">
    <property type="entry name" value="GAF"/>
    <property type="match status" value="1"/>
</dbReference>
<dbReference type="Gene3D" id="3.60.40.10">
    <property type="entry name" value="PPM-type phosphatase domain"/>
    <property type="match status" value="1"/>
</dbReference>
<keyword evidence="3" id="KW-1185">Reference proteome</keyword>
<dbReference type="Pfam" id="PF07228">
    <property type="entry name" value="SpoIIE"/>
    <property type="match status" value="1"/>
</dbReference>
<dbReference type="InterPro" id="IPR029016">
    <property type="entry name" value="GAF-like_dom_sf"/>
</dbReference>
<name>A0A517QAC9_9PLAN</name>
<dbReference type="PANTHER" id="PTHR43156:SF2">
    <property type="entry name" value="STAGE II SPORULATION PROTEIN E"/>
    <property type="match status" value="1"/>
</dbReference>
<accession>A0A518A9Q1</accession>
<evidence type="ECO:0000313" key="2">
    <source>
        <dbReference type="EMBL" id="QDT28589.1"/>
    </source>
</evidence>
<accession>A0A517QAC9</accession>
<dbReference type="Pfam" id="PF13185">
    <property type="entry name" value="GAF_2"/>
    <property type="match status" value="1"/>
</dbReference>
<reference evidence="2 3" key="1">
    <citation type="submission" date="2019-03" db="EMBL/GenBank/DDBJ databases">
        <title>Deep-cultivation of Planctomycetes and their phenomic and genomic characterization uncovers novel biology.</title>
        <authorList>
            <person name="Wiegand S."/>
            <person name="Jogler M."/>
            <person name="Boedeker C."/>
            <person name="Pinto D."/>
            <person name="Vollmers J."/>
            <person name="Rivas-Marin E."/>
            <person name="Kohn T."/>
            <person name="Peeters S.H."/>
            <person name="Heuer A."/>
            <person name="Rast P."/>
            <person name="Oberbeckmann S."/>
            <person name="Bunk B."/>
            <person name="Jeske O."/>
            <person name="Meyerdierks A."/>
            <person name="Storesund J.E."/>
            <person name="Kallscheuer N."/>
            <person name="Luecker S."/>
            <person name="Lage O.M."/>
            <person name="Pohl T."/>
            <person name="Merkel B.J."/>
            <person name="Hornburger P."/>
            <person name="Mueller R.-W."/>
            <person name="Bruemmer F."/>
            <person name="Labrenz M."/>
            <person name="Spormann A.M."/>
            <person name="Op den Camp H."/>
            <person name="Overmann J."/>
            <person name="Amann R."/>
            <person name="Jetten M.S.M."/>
            <person name="Mascher T."/>
            <person name="Medema M.H."/>
            <person name="Devos D.P."/>
            <person name="Kaster A.-K."/>
            <person name="Ovreas L."/>
            <person name="Rohde M."/>
            <person name="Galperin M.Y."/>
            <person name="Jogler C."/>
        </authorList>
    </citation>
    <scope>NUCLEOTIDE SEQUENCE [LARGE SCALE GENOMIC DNA]</scope>
    <source>
        <strain evidence="2 3">Enr10</strain>
    </source>
</reference>
<dbReference type="Gene3D" id="3.30.450.40">
    <property type="match status" value="1"/>
</dbReference>
<dbReference type="SUPFAM" id="SSF55781">
    <property type="entry name" value="GAF domain-like"/>
    <property type="match status" value="1"/>
</dbReference>
<dbReference type="PANTHER" id="PTHR43156">
    <property type="entry name" value="STAGE II SPORULATION PROTEIN E-RELATED"/>
    <property type="match status" value="1"/>
</dbReference>
<dbReference type="SMART" id="SM00240">
    <property type="entry name" value="FHA"/>
    <property type="match status" value="1"/>
</dbReference>
<dbReference type="EMBL" id="CP037421">
    <property type="protein sequence ID" value="QDT28589.1"/>
    <property type="molecule type" value="Genomic_DNA"/>
</dbReference>
<dbReference type="InterPro" id="IPR003018">
    <property type="entry name" value="GAF"/>
</dbReference>
<evidence type="ECO:0000313" key="3">
    <source>
        <dbReference type="Proteomes" id="UP000315647"/>
    </source>
</evidence>
<dbReference type="InterPro" id="IPR000253">
    <property type="entry name" value="FHA_dom"/>
</dbReference>
<dbReference type="EC" id="3.1.3.3" evidence="2"/>
<dbReference type="PROSITE" id="PS50006">
    <property type="entry name" value="FHA_DOMAIN"/>
    <property type="match status" value="1"/>
</dbReference>
<dbReference type="InterPro" id="IPR052016">
    <property type="entry name" value="Bact_Sigma-Reg"/>
</dbReference>
<dbReference type="SUPFAM" id="SSF81606">
    <property type="entry name" value="PP2C-like"/>
    <property type="match status" value="1"/>
</dbReference>
<dbReference type="SMART" id="SM00331">
    <property type="entry name" value="PP2C_SIG"/>
    <property type="match status" value="1"/>
</dbReference>
<dbReference type="Proteomes" id="UP000315647">
    <property type="component" value="Chromosome"/>
</dbReference>
<dbReference type="Gene3D" id="2.60.200.20">
    <property type="match status" value="1"/>
</dbReference>
<organism evidence="2 3">
    <name type="scientific">Gimesia panareensis</name>
    <dbReference type="NCBI Taxonomy" id="2527978"/>
    <lineage>
        <taxon>Bacteria</taxon>
        <taxon>Pseudomonadati</taxon>
        <taxon>Planctomycetota</taxon>
        <taxon>Planctomycetia</taxon>
        <taxon>Planctomycetales</taxon>
        <taxon>Planctomycetaceae</taxon>
        <taxon>Gimesia</taxon>
    </lineage>
</organism>
<keyword evidence="1 2" id="KW-0378">Hydrolase</keyword>
<dbReference type="InterPro" id="IPR036457">
    <property type="entry name" value="PPM-type-like_dom_sf"/>
</dbReference>